<keyword evidence="2" id="KW-0830">Ubiquinone</keyword>
<dbReference type="Pfam" id="PF13489">
    <property type="entry name" value="Methyltransf_23"/>
    <property type="match status" value="1"/>
</dbReference>
<dbReference type="Pfam" id="PF13524">
    <property type="entry name" value="Glyco_trans_1_2"/>
    <property type="match status" value="1"/>
</dbReference>
<dbReference type="SUPFAM" id="SSF53756">
    <property type="entry name" value="UDP-Glycosyltransferase/glycogen phosphorylase"/>
    <property type="match status" value="1"/>
</dbReference>
<evidence type="ECO:0000259" key="1">
    <source>
        <dbReference type="Pfam" id="PF13524"/>
    </source>
</evidence>
<feature type="domain" description="Spore protein YkvP/CgeB glycosyl transferase-like" evidence="1">
    <location>
        <begin position="407"/>
        <end position="533"/>
    </location>
</feature>
<evidence type="ECO:0000313" key="3">
    <source>
        <dbReference type="Proteomes" id="UP000189818"/>
    </source>
</evidence>
<dbReference type="Gene3D" id="3.40.50.150">
    <property type="entry name" value="Vaccinia Virus protein VP39"/>
    <property type="match status" value="1"/>
</dbReference>
<sequence>MSYYGNANPDLLELAPFARRVLEVGCGEGDFAAAYRSRNPQCHYVGVEIHAPAAAMAAGRLDQLLVGDIETMDDAAITGGEPFDLILMGDVLEHLRDTDAALARIARLLAPDGCFALCVPNIAHWSSLFHLMHGRWPTEDAGLFDRTHLRFFTLESITTALKKGGFNLIKQRPRKVLLDKQKAETWLPRLGDLAEQMGIDRRSFLDRSATLQYVLIARPAANPAPERTPMQIVTAAMAPRVMDVRTRLPAQQLRTIPEVNVRYQEKSVEIVPVPNGTAKIMVLQRPAVPNQDAWKRMALQALRAGWLIVTEYDDHPELVGQVLGWAPERSRWLQVAAAHAVQTTTEPLAAAFREHNPEVMVFPNAAFVLPPLRARPAGSEPKRVFYGALNRGTFGVALARALEPAIAAHPATIFEVVHDRAFFDALPTDRKNFRPTLDYDAYLEAIGACDIALLPLADDALNLFKSDLKYVESAARGAAVIASPAVYRDSVQDERTGLIAERLEDWAPALIRLLADDSLRERLSRAAWEDVRDNRMFAAQAGARIAWYRRLWEDRAKLHARLLARCPWLAEALAAPGA</sequence>
<dbReference type="Gene3D" id="3.40.50.2000">
    <property type="entry name" value="Glycogen Phosphorylase B"/>
    <property type="match status" value="1"/>
</dbReference>
<dbReference type="RefSeq" id="WP_079647206.1">
    <property type="nucleotide sequence ID" value="NZ_FUYM01000002.1"/>
</dbReference>
<proteinExistence type="predicted"/>
<gene>
    <name evidence="2" type="ORF">SAMN06295920_102473</name>
</gene>
<reference evidence="3" key="1">
    <citation type="submission" date="2017-02" db="EMBL/GenBank/DDBJ databases">
        <authorList>
            <person name="Varghese N."/>
            <person name="Submissions S."/>
        </authorList>
    </citation>
    <scope>NUCLEOTIDE SEQUENCE [LARGE SCALE GENOMIC DNA]</scope>
    <source>
        <strain evidence="3">UM2</strain>
    </source>
</reference>
<dbReference type="CDD" id="cd02440">
    <property type="entry name" value="AdoMet_MTases"/>
    <property type="match status" value="1"/>
</dbReference>
<organism evidence="2 3">
    <name type="scientific">Rhizorhabdus histidinilytica</name>
    <dbReference type="NCBI Taxonomy" id="439228"/>
    <lineage>
        <taxon>Bacteria</taxon>
        <taxon>Pseudomonadati</taxon>
        <taxon>Pseudomonadota</taxon>
        <taxon>Alphaproteobacteria</taxon>
        <taxon>Sphingomonadales</taxon>
        <taxon>Sphingomonadaceae</taxon>
        <taxon>Rhizorhabdus</taxon>
    </lineage>
</organism>
<dbReference type="Proteomes" id="UP000189818">
    <property type="component" value="Unassembled WGS sequence"/>
</dbReference>
<dbReference type="SUPFAM" id="SSF53335">
    <property type="entry name" value="S-adenosyl-L-methionine-dependent methyltransferases"/>
    <property type="match status" value="1"/>
</dbReference>
<keyword evidence="3" id="KW-1185">Reference proteome</keyword>
<dbReference type="OrthoDB" id="7583028at2"/>
<dbReference type="GO" id="GO:0008168">
    <property type="term" value="F:methyltransferase activity"/>
    <property type="evidence" value="ECO:0007669"/>
    <property type="project" value="UniProtKB-KW"/>
</dbReference>
<dbReference type="GO" id="GO:0032259">
    <property type="term" value="P:methylation"/>
    <property type="evidence" value="ECO:0007669"/>
    <property type="project" value="UniProtKB-KW"/>
</dbReference>
<dbReference type="InterPro" id="IPR055259">
    <property type="entry name" value="YkvP/CgeB_Glyco_trans-like"/>
</dbReference>
<keyword evidence="2" id="KW-0808">Transferase</keyword>
<dbReference type="InterPro" id="IPR029063">
    <property type="entry name" value="SAM-dependent_MTases_sf"/>
</dbReference>
<dbReference type="EMBL" id="FUYM01000002">
    <property type="protein sequence ID" value="SKB41983.1"/>
    <property type="molecule type" value="Genomic_DNA"/>
</dbReference>
<name>A0A1T5B4Z2_9SPHN</name>
<dbReference type="PANTHER" id="PTHR43861">
    <property type="entry name" value="TRANS-ACONITATE 2-METHYLTRANSFERASE-RELATED"/>
    <property type="match status" value="1"/>
</dbReference>
<accession>A0A1T5B4Z2</accession>
<keyword evidence="2" id="KW-0489">Methyltransferase</keyword>
<protein>
    <submittedName>
        <fullName evidence="2">Ubiquinone/menaquinone biosynthesis C-methylase UbiE</fullName>
    </submittedName>
</protein>
<dbReference type="AlphaFoldDB" id="A0A1T5B4Z2"/>
<evidence type="ECO:0000313" key="2">
    <source>
        <dbReference type="EMBL" id="SKB41983.1"/>
    </source>
</evidence>
<dbReference type="STRING" id="439228.SAMN06295920_102473"/>